<name>A0A557NSS7_9VIBR</name>
<evidence type="ECO:0000313" key="1">
    <source>
        <dbReference type="EMBL" id="TVO31481.1"/>
    </source>
</evidence>
<reference evidence="1 2" key="1">
    <citation type="submission" date="2019-07" db="EMBL/GenBank/DDBJ databases">
        <title>The draft genome sequence of Vibrio algivorus M1486.</title>
        <authorList>
            <person name="Meng X."/>
        </authorList>
    </citation>
    <scope>NUCLEOTIDE SEQUENCE [LARGE SCALE GENOMIC DNA]</scope>
    <source>
        <strain evidence="1 2">M1486</strain>
    </source>
</reference>
<dbReference type="RefSeq" id="WP_144389268.1">
    <property type="nucleotide sequence ID" value="NZ_CANNCB010000086.1"/>
</dbReference>
<organism evidence="1 2">
    <name type="scientific">Vibrio algivorus</name>
    <dbReference type="NCBI Taxonomy" id="1667024"/>
    <lineage>
        <taxon>Bacteria</taxon>
        <taxon>Pseudomonadati</taxon>
        <taxon>Pseudomonadota</taxon>
        <taxon>Gammaproteobacteria</taxon>
        <taxon>Vibrionales</taxon>
        <taxon>Vibrionaceae</taxon>
        <taxon>Vibrio</taxon>
    </lineage>
</organism>
<protein>
    <submittedName>
        <fullName evidence="1">MobC family plasmid mobilization relaxosome protein</fullName>
    </submittedName>
</protein>
<accession>A0A557NSS7</accession>
<comment type="caution">
    <text evidence="1">The sequence shown here is derived from an EMBL/GenBank/DDBJ whole genome shotgun (WGS) entry which is preliminary data.</text>
</comment>
<dbReference type="AlphaFoldDB" id="A0A557NSS7"/>
<sequence>MKVSEKRNKEIKIRVTESEHEQLMQRSKNSHLAKWIREHCLNAKIPKARKIPPIDPHLLRQIAGIGNNLNQIARVINTQTKAGTFDKIQLLSQLSVIEDLILDFKKENSHDS</sequence>
<proteinExistence type="predicted"/>
<evidence type="ECO:0000313" key="2">
    <source>
        <dbReference type="Proteomes" id="UP000319828"/>
    </source>
</evidence>
<dbReference type="OrthoDB" id="884463at2"/>
<dbReference type="Proteomes" id="UP000319828">
    <property type="component" value="Unassembled WGS sequence"/>
</dbReference>
<dbReference type="Pfam" id="PF21983">
    <property type="entry name" value="NikA-like"/>
    <property type="match status" value="1"/>
</dbReference>
<dbReference type="EMBL" id="VMKJ01000078">
    <property type="protein sequence ID" value="TVO31481.1"/>
    <property type="molecule type" value="Genomic_DNA"/>
</dbReference>
<gene>
    <name evidence="1" type="ORF">FOF44_18005</name>
</gene>
<dbReference type="InterPro" id="IPR053842">
    <property type="entry name" value="NikA-like"/>
</dbReference>